<dbReference type="EnsemblMetazoa" id="HelroT194640">
    <property type="protein sequence ID" value="HelroP194640"/>
    <property type="gene ID" value="HelroG194640"/>
</dbReference>
<dbReference type="RefSeq" id="XP_009031640.1">
    <property type="nucleotide sequence ID" value="XM_009033392.1"/>
</dbReference>
<dbReference type="GO" id="GO:1903394">
    <property type="term" value="P:protein localization to kinetochore involved in kinetochore assembly"/>
    <property type="evidence" value="ECO:0000318"/>
    <property type="project" value="GO_Central"/>
</dbReference>
<evidence type="ECO:0000313" key="5">
    <source>
        <dbReference type="EMBL" id="ESN90250.1"/>
    </source>
</evidence>
<evidence type="ECO:0000259" key="2">
    <source>
        <dbReference type="Pfam" id="PF10493"/>
    </source>
</evidence>
<dbReference type="EMBL" id="AMQM01008313">
    <property type="status" value="NOT_ANNOTATED_CDS"/>
    <property type="molecule type" value="Genomic_DNA"/>
</dbReference>
<evidence type="ECO:0000259" key="3">
    <source>
        <dbReference type="Pfam" id="PF24515"/>
    </source>
</evidence>
<feature type="domain" description="KNTC1 first ARM-repeats" evidence="4">
    <location>
        <begin position="599"/>
        <end position="879"/>
    </location>
</feature>
<dbReference type="GO" id="GO:0031267">
    <property type="term" value="F:small GTPase binding"/>
    <property type="evidence" value="ECO:0000318"/>
    <property type="project" value="GO_Central"/>
</dbReference>
<dbReference type="eggNOG" id="KOG4256">
    <property type="taxonomic scope" value="Eukaryota"/>
</dbReference>
<dbReference type="OrthoDB" id="343783at2759"/>
<reference evidence="7" key="1">
    <citation type="submission" date="2012-12" db="EMBL/GenBank/DDBJ databases">
        <authorList>
            <person name="Hellsten U."/>
            <person name="Grimwood J."/>
            <person name="Chapman J.A."/>
            <person name="Shapiro H."/>
            <person name="Aerts A."/>
            <person name="Otillar R.P."/>
            <person name="Terry A.Y."/>
            <person name="Boore J.L."/>
            <person name="Simakov O."/>
            <person name="Marletaz F."/>
            <person name="Cho S.-J."/>
            <person name="Edsinger-Gonzales E."/>
            <person name="Havlak P."/>
            <person name="Kuo D.-H."/>
            <person name="Larsson T."/>
            <person name="Lv J."/>
            <person name="Arendt D."/>
            <person name="Savage R."/>
            <person name="Osoegawa K."/>
            <person name="de Jong P."/>
            <person name="Lindberg D.R."/>
            <person name="Seaver E.C."/>
            <person name="Weisblat D.A."/>
            <person name="Putnam N.H."/>
            <person name="Grigoriev I.V."/>
            <person name="Rokhsar D.S."/>
        </authorList>
    </citation>
    <scope>NUCLEOTIDE SEQUENCE</scope>
</reference>
<dbReference type="HOGENOM" id="CLU_227838_0_0_1"/>
<dbReference type="Proteomes" id="UP000015101">
    <property type="component" value="Unassembled WGS sequence"/>
</dbReference>
<evidence type="ECO:0000313" key="7">
    <source>
        <dbReference type="Proteomes" id="UP000015101"/>
    </source>
</evidence>
<dbReference type="GeneID" id="20213092"/>
<evidence type="ECO:0000313" key="6">
    <source>
        <dbReference type="EnsemblMetazoa" id="HelroP194640"/>
    </source>
</evidence>
<gene>
    <name evidence="6" type="primary">20213092</name>
    <name evidence="5" type="ORF">HELRODRAFT_194640</name>
</gene>
<dbReference type="PANTHER" id="PTHR15688:SF1">
    <property type="entry name" value="KINETOCHORE-ASSOCIATED PROTEIN 1"/>
    <property type="match status" value="1"/>
</dbReference>
<evidence type="ECO:0000256" key="1">
    <source>
        <dbReference type="SAM" id="MobiDB-lite"/>
    </source>
</evidence>
<dbReference type="Pfam" id="PF10493">
    <property type="entry name" value="Rod_C"/>
    <property type="match status" value="1"/>
</dbReference>
<proteinExistence type="predicted"/>
<reference evidence="5 7" key="2">
    <citation type="journal article" date="2013" name="Nature">
        <title>Insights into bilaterian evolution from three spiralian genomes.</title>
        <authorList>
            <person name="Simakov O."/>
            <person name="Marletaz F."/>
            <person name="Cho S.J."/>
            <person name="Edsinger-Gonzales E."/>
            <person name="Havlak P."/>
            <person name="Hellsten U."/>
            <person name="Kuo D.H."/>
            <person name="Larsson T."/>
            <person name="Lv J."/>
            <person name="Arendt D."/>
            <person name="Savage R."/>
            <person name="Osoegawa K."/>
            <person name="de Jong P."/>
            <person name="Grimwood J."/>
            <person name="Chapman J.A."/>
            <person name="Shapiro H."/>
            <person name="Aerts A."/>
            <person name="Otillar R.P."/>
            <person name="Terry A.Y."/>
            <person name="Boore J.L."/>
            <person name="Grigoriev I.V."/>
            <person name="Lindberg D.R."/>
            <person name="Seaver E.C."/>
            <person name="Weisblat D.A."/>
            <person name="Putnam N.H."/>
            <person name="Rokhsar D.S."/>
        </authorList>
    </citation>
    <scope>NUCLEOTIDE SEQUENCE</scope>
</reference>
<dbReference type="InterPro" id="IPR055403">
    <property type="entry name" value="ARM_KNTC1_1st"/>
</dbReference>
<reference evidence="6" key="3">
    <citation type="submission" date="2015-06" db="UniProtKB">
        <authorList>
            <consortium name="EnsemblMetazoa"/>
        </authorList>
    </citation>
    <scope>IDENTIFICATION</scope>
</reference>
<dbReference type="InterPro" id="IPR019527">
    <property type="entry name" value="RZZ-complex_KNTC1/ROD_C"/>
</dbReference>
<dbReference type="GO" id="GO:0005828">
    <property type="term" value="C:kinetochore microtubule"/>
    <property type="evidence" value="ECO:0000318"/>
    <property type="project" value="GO_Central"/>
</dbReference>
<dbReference type="KEGG" id="hro:HELRODRAFT_194640"/>
<dbReference type="Pfam" id="PF24515">
    <property type="entry name" value="ARM_KNTC1_3rd"/>
    <property type="match status" value="1"/>
</dbReference>
<dbReference type="GO" id="GO:0000070">
    <property type="term" value="P:mitotic sister chromatid segregation"/>
    <property type="evidence" value="ECO:0000318"/>
    <property type="project" value="GO_Central"/>
</dbReference>
<feature type="domain" description="RZZ complex subunit KNTC1/ROD C-terminal" evidence="2">
    <location>
        <begin position="2069"/>
        <end position="2325"/>
    </location>
</feature>
<dbReference type="GO" id="GO:1990423">
    <property type="term" value="C:RZZ complex"/>
    <property type="evidence" value="ECO:0000318"/>
    <property type="project" value="GO_Central"/>
</dbReference>
<dbReference type="InParanoid" id="T1FW96"/>
<feature type="domain" description="KNTC1 third ARM-repeats" evidence="3">
    <location>
        <begin position="1589"/>
        <end position="1767"/>
    </location>
</feature>
<dbReference type="InterPro" id="IPR052802">
    <property type="entry name" value="KNTC1"/>
</dbReference>
<dbReference type="GO" id="GO:0007094">
    <property type="term" value="P:mitotic spindle assembly checkpoint signaling"/>
    <property type="evidence" value="ECO:0000318"/>
    <property type="project" value="GO_Central"/>
</dbReference>
<dbReference type="PANTHER" id="PTHR15688">
    <property type="entry name" value="KINETOCHORE-ASSOCIATED PROTEIN 1"/>
    <property type="match status" value="1"/>
</dbReference>
<feature type="region of interest" description="Disordered" evidence="1">
    <location>
        <begin position="2536"/>
        <end position="2555"/>
    </location>
</feature>
<dbReference type="STRING" id="6412.T1FW96"/>
<dbReference type="EMBL" id="KB097754">
    <property type="protein sequence ID" value="ESN90250.1"/>
    <property type="molecule type" value="Genomic_DNA"/>
</dbReference>
<dbReference type="InterPro" id="IPR055405">
    <property type="entry name" value="ARM_KNTC1_3rd"/>
</dbReference>
<protein>
    <submittedName>
        <fullName evidence="5 6">Uncharacterized protein</fullName>
    </submittedName>
</protein>
<name>T1FW96_HELRO</name>
<sequence length="2611" mass="293000">MSWDSSGILNVSANDTIRFDFDTTDSDTRKFELKTTIPLPSLPESANDDPVAAAAATKNSSLSCATSKKFFLASGTNLYIYSADDNKILQTLALDKELKVICCCETKTAPTRQLNSNTNNSDMYKDGKNPSAIYHEWLVTLDSALILNVYDVNTASGVYSSSFHDLFRNSFNGVKNFAGNFSGINDEISIMKLYSICDSNGDSMILLFANIRGEVFISLPFDPSVIPTTTSTNNNNTTSKYASLSNNNNNATRPFISIAHYFSMNINYDNECISFELAVNEAASQLVDVSFIDDQTWDVIGLWSDGRVLVWSKNRLNNTNNNDDDDNKNNNNDNIVNSFVDGAPDEAYCDEGGVIKNVIRDSDVCGEARGEDDDAGEWEYSLSFELNFDEFHRRKHSSRIPKTSSATSTKIMFTTVTGTNASVVHHNNSLFTINLETMALEFIWSYPGKNDDDDGKVEREGDDAIRRDGEANMEGRGDDVILDLLLIEKELVLLVDAGNNTICMEIRSFPSMKLNRRVKICEQSTNLRSLRLRTPNVSSSIIGQHSLTGYTNSSPGFLGGNNSNSSQCSDTIYCVVEQSTEFIKIFSLDQTDLGAQLLKLVSKGLFARVEYLATKFKLDVKPAFQARLRYCIDNLHSSFKSWSQAFQKNQRNNLKLKKYNKLVNDLIYCIQLVDVAYWEFKSILSITFLTLKDANRVMTAIESRLESRQTSVERDASNNCNDKNNVTKFSSEDELKMIEQLQDLMYKLKYKLGTYTVIFETYNPKEWNNYSKLSAPNIFLMLVKKGWLGCAEIFMNRHKDELIIGRGGHNDDCCIKISEILSCLHCGIASSDVKQFIENVIFPVAKFSYDAIRMLAKWIEDYARKLEVLEPGYWPYNAIGLCKILDFDDRVDQKSGNSADSFVKSCGTGFLEVSPRDKAAQICSASFLANAHENDEDSLVALHRLLCHLKNAEEVTKKFGCPLPLSIVERENSETIAFRMLDRVVAVELVERVIDDVIRPYLLSKSLNVDVVLLNYIKNVSENVIHYKNEEKVARIARCIGSFVNKCKALISLTSWCNVPWSDSIQEMVENLVAVEHPLVRSIKDRKNQINLECILKKYGFNLVQFIACPAEILKIIVNKDYASDGSGAGVGVNEDNCGSSRVESALFDAMMLAGRGAYLLSDVFFHRLVHLIGSGLFEDGFKLLDGVDAMVEKFLKEYGEEYCKDMKQENSIGEKIGDDVIDLARSILSNESHFRSVKYNYSYFASNLARERYNKLASSGDCSSQSASLQYYKNIIEFFASGPDSSIKTIEGVNPKENTHINKIVCSHELNADDDYMKLMEEICDLVRTNDGDLPADHVMSLLAKLNSSNRLLPDVCVDNLKVHLKIQRLLTLLMSLFKSSFDYSQFDDAKLDVEVERRNFFTGNSNNSNNISSRGLLYKWSSVSKLLYGLMTLTLSDDKNLQGSNVKYDSDVGEFESLFDNLKEVLLKNKQDHLILESYFTFNCTLLELYKNLMTSNSTTSPSREVSLGNMTLAPLDATKRRSTVTPQSLPQMRVISVEKLINTISSLVDKTLALLPTSHASSSSISNGPQMKACISLMSSCFTFDEALPKLALTYKMAENKFKLQRALANLAIGYTSLQREDTSFFIRMQLESTWAYVLAQRRMKLEHSKMESLHAMSISVHFENADLLDFCRDFKLSTSSAYLSIINSILSSPIISSSSPLSSSASSSQKTLNNTASILLTRVEVFCSLLIKDKVFTELLLLLSSHLDKVNGRRYDRIHFILRMMQNVEQNVSAYEAVATTDQQNASQLSTDDKISLITFLQSYKPISHLRAVNKASSASSSSAGGLGKVQKENWKQVADDRLSFHDFFSSQLLKKIISKEICYDNALGWLSMSSSLRYPEDDILIVAIRNIIEDAVKLEEVCGGDDAIPTEHLDLVFQLCQRVNNLSVAVKIIVWVVDQLTSTAYSQHRLDLYKLCKTACKKWIAMEKTSLNTVPASSIPVNMMIRCEMECQKLELAQILEHWGFDDLAKMVLSPDNILLESGFTVDYNKTVIGEALITKLYEHKSVLEAWEIGHYMDPDIEYFMNLVKKTTSLIHYISATSSKHKYRSFSQDTCKVHAAVENLNSYFDLDIASLRSTLVDMWLTPSSQINNEFLDVSVIVPAGVDDNDGGGEKNTFGATKSEEDDANNLIRLIYLLSQLDTYQLYSVLVDPLTNDRTGFAENRIRALTCFLSLTNPMSVAEHLKLNSLDELIELLTNIISVSKLESLNVKESFDSFTSLDKSSLIRMLIKNSGGCTFSSQEFSKRDGLSSFAVLCAGLIASYSINDIDIWKSVLGKLIGERRFAVVYMLLVNSGWLVMRNPCNAKYLSEMMTQLITTIINTHHHLRHHRENDVISSLAFNLLLIYPGSIAMNCQDSLEDEVSGVVATLASSSSPPTSSTSLCFSEFFFNLMEKFFDHKFYEHAFGCAILCHFKEIHNVDGEGDDEKNDEKISDVNKDKRSTLLKKSTSINTINLAVARVEDTIKSGIPFKYKGTIVRSLKKIKSINDAKEGSSYNNDHDGDDNVNNLGDDNSKSGAFTTSYWVVTSSAENKFDMSCYFAREDSFQRCQSALDETMANINATILRY</sequence>
<dbReference type="CTD" id="20213092"/>
<keyword evidence="7" id="KW-1185">Reference proteome</keyword>
<evidence type="ECO:0000259" key="4">
    <source>
        <dbReference type="Pfam" id="PF24520"/>
    </source>
</evidence>
<organism evidence="6 7">
    <name type="scientific">Helobdella robusta</name>
    <name type="common">Californian leech</name>
    <dbReference type="NCBI Taxonomy" id="6412"/>
    <lineage>
        <taxon>Eukaryota</taxon>
        <taxon>Metazoa</taxon>
        <taxon>Spiralia</taxon>
        <taxon>Lophotrochozoa</taxon>
        <taxon>Annelida</taxon>
        <taxon>Clitellata</taxon>
        <taxon>Hirudinea</taxon>
        <taxon>Rhynchobdellida</taxon>
        <taxon>Glossiphoniidae</taxon>
        <taxon>Helobdella</taxon>
    </lineage>
</organism>
<accession>T1FW96</accession>
<dbReference type="GO" id="GO:0005737">
    <property type="term" value="C:cytoplasm"/>
    <property type="evidence" value="ECO:0000318"/>
    <property type="project" value="GO_Central"/>
</dbReference>
<dbReference type="Pfam" id="PF24520">
    <property type="entry name" value="ARM_KNTC1_1st"/>
    <property type="match status" value="1"/>
</dbReference>